<dbReference type="EMBL" id="HBGK01052733">
    <property type="protein sequence ID" value="CAD9312020.1"/>
    <property type="molecule type" value="Transcribed_RNA"/>
</dbReference>
<dbReference type="AlphaFoldDB" id="A0A7S1VUT6"/>
<gene>
    <name evidence="1" type="ORF">GOCE00092_LOCUS27758</name>
</gene>
<organism evidence="1">
    <name type="scientific">Grammatophora oceanica</name>
    <dbReference type="NCBI Taxonomy" id="210454"/>
    <lineage>
        <taxon>Eukaryota</taxon>
        <taxon>Sar</taxon>
        <taxon>Stramenopiles</taxon>
        <taxon>Ochrophyta</taxon>
        <taxon>Bacillariophyta</taxon>
        <taxon>Fragilariophyceae</taxon>
        <taxon>Fragilariophycidae</taxon>
        <taxon>Rhabdonematales</taxon>
        <taxon>Grammatophoraceae</taxon>
        <taxon>Grammatophora</taxon>
    </lineage>
</organism>
<sequence>MLFRGQQPRTRWNSFAFDSLPDTDSPVPVEQINNIWQYNPAMLPIQQQLLNPQEQLKSLMITSNGKRNLPFLPKRCSSGRNHYISHRPINVRQQRLYVETFRSVQLDSAPSAIKVHAPN</sequence>
<reference evidence="1" key="1">
    <citation type="submission" date="2021-01" db="EMBL/GenBank/DDBJ databases">
        <authorList>
            <person name="Corre E."/>
            <person name="Pelletier E."/>
            <person name="Niang G."/>
            <person name="Scheremetjew M."/>
            <person name="Finn R."/>
            <person name="Kale V."/>
            <person name="Holt S."/>
            <person name="Cochrane G."/>
            <person name="Meng A."/>
            <person name="Brown T."/>
            <person name="Cohen L."/>
        </authorList>
    </citation>
    <scope>NUCLEOTIDE SEQUENCE</scope>
    <source>
        <strain evidence="1">CCMP 410</strain>
    </source>
</reference>
<evidence type="ECO:0000313" key="1">
    <source>
        <dbReference type="EMBL" id="CAD9312020.1"/>
    </source>
</evidence>
<name>A0A7S1VUT6_9STRA</name>
<protein>
    <submittedName>
        <fullName evidence="1">Uncharacterized protein</fullName>
    </submittedName>
</protein>
<accession>A0A7S1VUT6</accession>
<proteinExistence type="predicted"/>